<reference evidence="1" key="1">
    <citation type="journal article" date="2014" name="Int. J. Syst. Evol. Microbiol.">
        <title>Complete genome sequence of Corynebacterium casei LMG S-19264T (=DSM 44701T), isolated from a smear-ripened cheese.</title>
        <authorList>
            <consortium name="US DOE Joint Genome Institute (JGI-PGF)"/>
            <person name="Walter F."/>
            <person name="Albersmeier A."/>
            <person name="Kalinowski J."/>
            <person name="Ruckert C."/>
        </authorList>
    </citation>
    <scope>NUCLEOTIDE SEQUENCE</scope>
    <source>
        <strain evidence="1">JCM 31311</strain>
    </source>
</reference>
<dbReference type="Gene3D" id="3.40.50.720">
    <property type="entry name" value="NAD(P)-binding Rossmann-like Domain"/>
    <property type="match status" value="1"/>
</dbReference>
<dbReference type="Proteomes" id="UP000603865">
    <property type="component" value="Unassembled WGS sequence"/>
</dbReference>
<dbReference type="RefSeq" id="WP_189093853.1">
    <property type="nucleotide sequence ID" value="NZ_BMQL01000109.1"/>
</dbReference>
<accession>A0A918KXK5</accession>
<keyword evidence="2" id="KW-1185">Reference proteome</keyword>
<evidence type="ECO:0000313" key="2">
    <source>
        <dbReference type="Proteomes" id="UP000603865"/>
    </source>
</evidence>
<sequence length="108" mass="11821">MYPGSSLGEQLQLVLPQTRVFKTLNTMMFKARTDPRSLVTPPTAFLSGNDPSAKVSVRALLDELGWPEAWGLDLGDISTARGAEKVFLFLPYLARILGFVPFALSVAH</sequence>
<proteinExistence type="predicted"/>
<comment type="caution">
    <text evidence="1">The sequence shown here is derived from an EMBL/GenBank/DDBJ whole genome shotgun (WGS) entry which is preliminary data.</text>
</comment>
<dbReference type="EMBL" id="BMQL01000109">
    <property type="protein sequence ID" value="GGR40812.1"/>
    <property type="molecule type" value="Genomic_DNA"/>
</dbReference>
<protein>
    <submittedName>
        <fullName evidence="1">Uncharacterized protein</fullName>
    </submittedName>
</protein>
<gene>
    <name evidence="1" type="ORF">GCM10008957_56400</name>
</gene>
<dbReference type="AlphaFoldDB" id="A0A918KXK5"/>
<organism evidence="1 2">
    <name type="scientific">Deinococcus ruber</name>
    <dbReference type="NCBI Taxonomy" id="1848197"/>
    <lineage>
        <taxon>Bacteria</taxon>
        <taxon>Thermotogati</taxon>
        <taxon>Deinococcota</taxon>
        <taxon>Deinococci</taxon>
        <taxon>Deinococcales</taxon>
        <taxon>Deinococcaceae</taxon>
        <taxon>Deinococcus</taxon>
    </lineage>
</organism>
<name>A0A918KXK5_9DEIO</name>
<evidence type="ECO:0000313" key="1">
    <source>
        <dbReference type="EMBL" id="GGR40812.1"/>
    </source>
</evidence>
<reference evidence="1" key="2">
    <citation type="submission" date="2020-09" db="EMBL/GenBank/DDBJ databases">
        <authorList>
            <person name="Sun Q."/>
            <person name="Ohkuma M."/>
        </authorList>
    </citation>
    <scope>NUCLEOTIDE SEQUENCE</scope>
    <source>
        <strain evidence="1">JCM 31311</strain>
    </source>
</reference>